<feature type="compositionally biased region" description="Acidic residues" evidence="2">
    <location>
        <begin position="220"/>
        <end position="229"/>
    </location>
</feature>
<accession>A0AA36NCD1</accession>
<dbReference type="Gene3D" id="3.40.50.1820">
    <property type="entry name" value="alpha/beta hydrolase"/>
    <property type="match status" value="1"/>
</dbReference>
<name>A0AA36NCD1_9DINO</name>
<dbReference type="InterPro" id="IPR006553">
    <property type="entry name" value="Leu-rich_rpt_Cys-con_subtyp"/>
</dbReference>
<dbReference type="SUPFAM" id="SSF53474">
    <property type="entry name" value="alpha/beta-Hydrolases"/>
    <property type="match status" value="1"/>
</dbReference>
<dbReference type="InterPro" id="IPR051218">
    <property type="entry name" value="Sec_MonoDiacylglyc_Lipase"/>
</dbReference>
<dbReference type="PANTHER" id="PTHR45856:SF25">
    <property type="entry name" value="FUNGAL LIPASE-LIKE DOMAIN-CONTAINING PROTEIN"/>
    <property type="match status" value="1"/>
</dbReference>
<keyword evidence="1" id="KW-0175">Coiled coil</keyword>
<feature type="domain" description="Fungal lipase-type" evidence="3">
    <location>
        <begin position="303"/>
        <end position="444"/>
    </location>
</feature>
<keyword evidence="5" id="KW-1185">Reference proteome</keyword>
<dbReference type="InterPro" id="IPR002921">
    <property type="entry name" value="Fungal_lipase-type"/>
</dbReference>
<dbReference type="EMBL" id="CAUJNA010003436">
    <property type="protein sequence ID" value="CAJ1401947.1"/>
    <property type="molecule type" value="Genomic_DNA"/>
</dbReference>
<gene>
    <name evidence="4" type="ORF">EVOR1521_LOCUS24969</name>
</gene>
<dbReference type="PANTHER" id="PTHR45856">
    <property type="entry name" value="ALPHA/BETA-HYDROLASES SUPERFAMILY PROTEIN"/>
    <property type="match status" value="1"/>
</dbReference>
<feature type="compositionally biased region" description="Low complexity" evidence="2">
    <location>
        <begin position="194"/>
        <end position="209"/>
    </location>
</feature>
<organism evidence="4 5">
    <name type="scientific">Effrenium voratum</name>
    <dbReference type="NCBI Taxonomy" id="2562239"/>
    <lineage>
        <taxon>Eukaryota</taxon>
        <taxon>Sar</taxon>
        <taxon>Alveolata</taxon>
        <taxon>Dinophyceae</taxon>
        <taxon>Suessiales</taxon>
        <taxon>Symbiodiniaceae</taxon>
        <taxon>Effrenium</taxon>
    </lineage>
</organism>
<dbReference type="Gene3D" id="3.80.10.10">
    <property type="entry name" value="Ribonuclease Inhibitor"/>
    <property type="match status" value="1"/>
</dbReference>
<feature type="region of interest" description="Disordered" evidence="2">
    <location>
        <begin position="182"/>
        <end position="232"/>
    </location>
</feature>
<evidence type="ECO:0000313" key="5">
    <source>
        <dbReference type="Proteomes" id="UP001178507"/>
    </source>
</evidence>
<dbReference type="CDD" id="cd00519">
    <property type="entry name" value="Lipase_3"/>
    <property type="match status" value="1"/>
</dbReference>
<evidence type="ECO:0000256" key="2">
    <source>
        <dbReference type="SAM" id="MobiDB-lite"/>
    </source>
</evidence>
<dbReference type="InterPro" id="IPR032675">
    <property type="entry name" value="LRR_dom_sf"/>
</dbReference>
<dbReference type="Pfam" id="PF13516">
    <property type="entry name" value="LRR_6"/>
    <property type="match status" value="1"/>
</dbReference>
<proteinExistence type="predicted"/>
<feature type="coiled-coil region" evidence="1">
    <location>
        <begin position="84"/>
        <end position="149"/>
    </location>
</feature>
<dbReference type="InterPro" id="IPR029058">
    <property type="entry name" value="AB_hydrolase_fold"/>
</dbReference>
<reference evidence="4" key="1">
    <citation type="submission" date="2023-08" db="EMBL/GenBank/DDBJ databases">
        <authorList>
            <person name="Chen Y."/>
            <person name="Shah S."/>
            <person name="Dougan E. K."/>
            <person name="Thang M."/>
            <person name="Chan C."/>
        </authorList>
    </citation>
    <scope>NUCLEOTIDE SEQUENCE</scope>
</reference>
<dbReference type="InterPro" id="IPR001611">
    <property type="entry name" value="Leu-rich_rpt"/>
</dbReference>
<dbReference type="Proteomes" id="UP001178507">
    <property type="component" value="Unassembled WGS sequence"/>
</dbReference>
<dbReference type="SUPFAM" id="SSF52047">
    <property type="entry name" value="RNI-like"/>
    <property type="match status" value="1"/>
</dbReference>
<comment type="caution">
    <text evidence="4">The sequence shown here is derived from an EMBL/GenBank/DDBJ whole genome shotgun (WGS) entry which is preliminary data.</text>
</comment>
<evidence type="ECO:0000313" key="4">
    <source>
        <dbReference type="EMBL" id="CAJ1401947.1"/>
    </source>
</evidence>
<dbReference type="Pfam" id="PF01764">
    <property type="entry name" value="Lipase_3"/>
    <property type="match status" value="1"/>
</dbReference>
<protein>
    <recommendedName>
        <fullName evidence="3">Fungal lipase-type domain-containing protein</fullName>
    </recommendedName>
</protein>
<evidence type="ECO:0000259" key="3">
    <source>
        <dbReference type="Pfam" id="PF01764"/>
    </source>
</evidence>
<evidence type="ECO:0000256" key="1">
    <source>
        <dbReference type="SAM" id="Coils"/>
    </source>
</evidence>
<dbReference type="SMART" id="SM00367">
    <property type="entry name" value="LRR_CC"/>
    <property type="match status" value="8"/>
</dbReference>
<dbReference type="GO" id="GO:0006629">
    <property type="term" value="P:lipid metabolic process"/>
    <property type="evidence" value="ECO:0007669"/>
    <property type="project" value="InterPro"/>
</dbReference>
<sequence>MPFFAKEDFQLWGDDGTSSVWARGFLQIAESHEHSEFCRMLAQLNAITAADILTTAMNGLDQRQLLEQLIEKSKQLPESGASAMAGELREVERLERTLRQREEELATSQSQLSEFQRKLRLKEEVLQNAEAELQQREQREDELMAAAAEEAVAQVAPKLRAQAANEDAVAMAAEEAAVQAPKPFGQAARPPQMQPSQPAGLAAPGALQPTSQSHASEVEPGGDELEPDPEGSPFAEALLGASFKESRVRSFWQMAKAAYNKKSEEHVEEEGKIWQVIAEIRHTNTRVIARQIKGCAAVEIAFRGTVGQDASGVESSANWASNFDGALTDLDPDTYNEMATNTKPQVRKGFQDAYRLVKPKILEWLQARDGHVRVRVAGHSLGGALATLAAVHLKSFVHVEAVVTFGCPRVGAKNFVELYKALDLHRRTARFANQADPVWRVPLEKWGFVHVVEGYSLGSCGRLGLSLKSHSMEGSDKSYFHTLHDAIEGQVLQSKVADTLSAVAGRLMSSAASTDDVMRTQQELKQELKVSLAVLAQGMRSAERRLHDAITKTQHWTWLTFAASVTATVEKHLDDLPPWSQAGSGSAWFLGLTERRDYMLRAAQEELQDRGSQLGRFFVDVYLRMGDLVIRAMEASGAARGAVDKEVKEFNDSLMQILESRRLDLASCVAVMRSLPCPSDSKLRDFIRLALHDVPDADWSSVAAAVLQDPTCLKLEFEKDTADEKWFTHLLQSTLFRCPSWTSLCLRFSSLKEVVGSLPVSLQPLKLNFSHNQNFTDASFEKLAENLPASLQALRLDFGFNEDFTDAGLKKLAENLPASLQALPSLQALHLDFGFNKKFTDASFEKLAENLPASLQSLHLDFGFNKNFTDAGLEKLAENLPASLQSLQLNFSSNENFTDAGFEKLADNLPASLQALHLKFSSSKNFTDASFEKLADNLPASLQSLHLDFSSNENFTDAGFEKLADNLPASLQALHLIFSSSKNFTDASFEKLADNLPANEKFTDASFEKLTNNLPASLQSLHLNFYFNGKFTDASFGKLADNLPRVFKLCDWILASTRTSRM</sequence>
<dbReference type="AlphaFoldDB" id="A0AA36NCD1"/>